<dbReference type="CDD" id="cd00170">
    <property type="entry name" value="SEC14"/>
    <property type="match status" value="1"/>
</dbReference>
<dbReference type="PANTHER" id="PTHR10174:SF222">
    <property type="entry name" value="GH10083P-RELATED"/>
    <property type="match status" value="1"/>
</dbReference>
<name>A0AA38HVI6_9CUCU</name>
<dbReference type="GO" id="GO:1902936">
    <property type="term" value="F:phosphatidylinositol bisphosphate binding"/>
    <property type="evidence" value="ECO:0007669"/>
    <property type="project" value="TreeGrafter"/>
</dbReference>
<dbReference type="InterPro" id="IPR001251">
    <property type="entry name" value="CRAL-TRIO_dom"/>
</dbReference>
<dbReference type="AlphaFoldDB" id="A0AA38HVI6"/>
<dbReference type="Pfam" id="PF00650">
    <property type="entry name" value="CRAL_TRIO"/>
    <property type="match status" value="1"/>
</dbReference>
<dbReference type="InterPro" id="IPR036273">
    <property type="entry name" value="CRAL/TRIO_N_dom_sf"/>
</dbReference>
<sequence length="299" mass="35570">MDHVSQDTKTKIYQTFNRNDEMVQDDVNIIKTWMQTQPHLPEILDDARIKNFLNLNKFSIEKTKQKIDMYYTIRTLIPEIFQKGNLNLENIKKVFDDWYMFYFPVLVNDVRRVYYVRPKRFNVVEPVSVSAVFFAMYEVRLREDFIVDDIFIFDMDNYSVGDVQKLTPTVFSNFYGIYQKVYALRLHKLIYLNCPSYMTIIVTILKTVLKAKLFARAEFYSDDLGIKKLFSKEVLPKEYGGDGPSLDELNDVMHKKLAEYQDRFDQLDGLRVDENLRPEKLNNDEILGYYGNFKKINFD</sequence>
<accession>A0AA38HVI6</accession>
<organism evidence="2 3">
    <name type="scientific">Zophobas morio</name>
    <dbReference type="NCBI Taxonomy" id="2755281"/>
    <lineage>
        <taxon>Eukaryota</taxon>
        <taxon>Metazoa</taxon>
        <taxon>Ecdysozoa</taxon>
        <taxon>Arthropoda</taxon>
        <taxon>Hexapoda</taxon>
        <taxon>Insecta</taxon>
        <taxon>Pterygota</taxon>
        <taxon>Neoptera</taxon>
        <taxon>Endopterygota</taxon>
        <taxon>Coleoptera</taxon>
        <taxon>Polyphaga</taxon>
        <taxon>Cucujiformia</taxon>
        <taxon>Tenebrionidae</taxon>
        <taxon>Zophobas</taxon>
    </lineage>
</organism>
<dbReference type="Proteomes" id="UP001168821">
    <property type="component" value="Unassembled WGS sequence"/>
</dbReference>
<gene>
    <name evidence="2" type="ORF">Zmor_022576</name>
</gene>
<proteinExistence type="predicted"/>
<comment type="caution">
    <text evidence="2">The sequence shown here is derived from an EMBL/GenBank/DDBJ whole genome shotgun (WGS) entry which is preliminary data.</text>
</comment>
<evidence type="ECO:0000313" key="3">
    <source>
        <dbReference type="Proteomes" id="UP001168821"/>
    </source>
</evidence>
<dbReference type="PROSITE" id="PS50191">
    <property type="entry name" value="CRAL_TRIO"/>
    <property type="match status" value="1"/>
</dbReference>
<dbReference type="SUPFAM" id="SSF52087">
    <property type="entry name" value="CRAL/TRIO domain"/>
    <property type="match status" value="1"/>
</dbReference>
<dbReference type="Gene3D" id="3.40.525.10">
    <property type="entry name" value="CRAL-TRIO lipid binding domain"/>
    <property type="match status" value="1"/>
</dbReference>
<evidence type="ECO:0000313" key="2">
    <source>
        <dbReference type="EMBL" id="KAJ3644875.1"/>
    </source>
</evidence>
<reference evidence="2" key="1">
    <citation type="journal article" date="2023" name="G3 (Bethesda)">
        <title>Whole genome assemblies of Zophobas morio and Tenebrio molitor.</title>
        <authorList>
            <person name="Kaur S."/>
            <person name="Stinson S.A."/>
            <person name="diCenzo G.C."/>
        </authorList>
    </citation>
    <scope>NUCLEOTIDE SEQUENCE</scope>
    <source>
        <strain evidence="2">QUZm001</strain>
    </source>
</reference>
<dbReference type="InterPro" id="IPR036865">
    <property type="entry name" value="CRAL-TRIO_dom_sf"/>
</dbReference>
<dbReference type="PANTHER" id="PTHR10174">
    <property type="entry name" value="ALPHA-TOCOPHEROL TRANSFER PROTEIN-RELATED"/>
    <property type="match status" value="1"/>
</dbReference>
<dbReference type="EMBL" id="JALNTZ010000007">
    <property type="protein sequence ID" value="KAJ3644875.1"/>
    <property type="molecule type" value="Genomic_DNA"/>
</dbReference>
<feature type="domain" description="CRAL-TRIO" evidence="1">
    <location>
        <begin position="91"/>
        <end position="247"/>
    </location>
</feature>
<dbReference type="GO" id="GO:0016020">
    <property type="term" value="C:membrane"/>
    <property type="evidence" value="ECO:0007669"/>
    <property type="project" value="TreeGrafter"/>
</dbReference>
<evidence type="ECO:0000259" key="1">
    <source>
        <dbReference type="PROSITE" id="PS50191"/>
    </source>
</evidence>
<dbReference type="SUPFAM" id="SSF46938">
    <property type="entry name" value="CRAL/TRIO N-terminal domain"/>
    <property type="match status" value="1"/>
</dbReference>
<protein>
    <recommendedName>
        <fullName evidence="1">CRAL-TRIO domain-containing protein</fullName>
    </recommendedName>
</protein>
<keyword evidence="3" id="KW-1185">Reference proteome</keyword>